<dbReference type="AlphaFoldDB" id="A0AAV3Z6A4"/>
<evidence type="ECO:0000313" key="1">
    <source>
        <dbReference type="EMBL" id="GFN89528.1"/>
    </source>
</evidence>
<dbReference type="EMBL" id="BLXT01001936">
    <property type="protein sequence ID" value="GFN89528.1"/>
    <property type="molecule type" value="Genomic_DNA"/>
</dbReference>
<name>A0AAV3Z6A4_9GAST</name>
<proteinExistence type="predicted"/>
<sequence length="116" mass="12476">MQSDRARHNFTTGDKVGMTTVAMLWLPALTLHPFLKAGPSCTFKNTTSQQPFCSSSACRTANWRHIRFPCVRRSANTSGVNVVISGVIGPFCVDGWQSPGPAAAPMILEVSVPLSV</sequence>
<dbReference type="Proteomes" id="UP000735302">
    <property type="component" value="Unassembled WGS sequence"/>
</dbReference>
<protein>
    <submittedName>
        <fullName evidence="1">Uncharacterized protein</fullName>
    </submittedName>
</protein>
<comment type="caution">
    <text evidence="1">The sequence shown here is derived from an EMBL/GenBank/DDBJ whole genome shotgun (WGS) entry which is preliminary data.</text>
</comment>
<accession>A0AAV3Z6A4</accession>
<evidence type="ECO:0000313" key="2">
    <source>
        <dbReference type="Proteomes" id="UP000735302"/>
    </source>
</evidence>
<keyword evidence="2" id="KW-1185">Reference proteome</keyword>
<reference evidence="1 2" key="1">
    <citation type="journal article" date="2021" name="Elife">
        <title>Chloroplast acquisition without the gene transfer in kleptoplastic sea slugs, Plakobranchus ocellatus.</title>
        <authorList>
            <person name="Maeda T."/>
            <person name="Takahashi S."/>
            <person name="Yoshida T."/>
            <person name="Shimamura S."/>
            <person name="Takaki Y."/>
            <person name="Nagai Y."/>
            <person name="Toyoda A."/>
            <person name="Suzuki Y."/>
            <person name="Arimoto A."/>
            <person name="Ishii H."/>
            <person name="Satoh N."/>
            <person name="Nishiyama T."/>
            <person name="Hasebe M."/>
            <person name="Maruyama T."/>
            <person name="Minagawa J."/>
            <person name="Obokata J."/>
            <person name="Shigenobu S."/>
        </authorList>
    </citation>
    <scope>NUCLEOTIDE SEQUENCE [LARGE SCALE GENOMIC DNA]</scope>
</reference>
<gene>
    <name evidence="1" type="ORF">PoB_001603400</name>
</gene>
<organism evidence="1 2">
    <name type="scientific">Plakobranchus ocellatus</name>
    <dbReference type="NCBI Taxonomy" id="259542"/>
    <lineage>
        <taxon>Eukaryota</taxon>
        <taxon>Metazoa</taxon>
        <taxon>Spiralia</taxon>
        <taxon>Lophotrochozoa</taxon>
        <taxon>Mollusca</taxon>
        <taxon>Gastropoda</taxon>
        <taxon>Heterobranchia</taxon>
        <taxon>Euthyneura</taxon>
        <taxon>Panpulmonata</taxon>
        <taxon>Sacoglossa</taxon>
        <taxon>Placobranchoidea</taxon>
        <taxon>Plakobranchidae</taxon>
        <taxon>Plakobranchus</taxon>
    </lineage>
</organism>